<accession>A0A516S9S5</accession>
<dbReference type="InterPro" id="IPR007055">
    <property type="entry name" value="BON_dom"/>
</dbReference>
<evidence type="ECO:0000256" key="1">
    <source>
        <dbReference type="SAM" id="SignalP"/>
    </source>
</evidence>
<keyword evidence="4" id="KW-1185">Reference proteome</keyword>
<proteinExistence type="predicted"/>
<dbReference type="PROSITE" id="PS50914">
    <property type="entry name" value="BON"/>
    <property type="match status" value="2"/>
</dbReference>
<feature type="domain" description="BON" evidence="2">
    <location>
        <begin position="128"/>
        <end position="195"/>
    </location>
</feature>
<evidence type="ECO:0000313" key="3">
    <source>
        <dbReference type="EMBL" id="QDQ24896.1"/>
    </source>
</evidence>
<dbReference type="InterPro" id="IPR051686">
    <property type="entry name" value="Lipoprotein_DolP"/>
</dbReference>
<sequence length="195" mass="21347">MESKHVFKRISLLLLSLLAASQLTACFPLIVAGAATGVAVSQDRRSTSVVWNDKQIESRIGDRVSAKFGSLSHVNITSFNRSVLLSGEVPDEATRTEVEKQARETQDVKQVYNELAIRLPSSLSSRTADAALTTKAKARMMDANRFSPLHVKVVSERGQIFLLGLVKQQEAKDATQLASQTAGVEKVVTLFEYID</sequence>
<dbReference type="Gene3D" id="3.40.1520.20">
    <property type="match status" value="1"/>
</dbReference>
<feature type="signal peptide" evidence="1">
    <location>
        <begin position="1"/>
        <end position="25"/>
    </location>
</feature>
<dbReference type="Pfam" id="PF04972">
    <property type="entry name" value="BON"/>
    <property type="match status" value="2"/>
</dbReference>
<dbReference type="KEGG" id="cari:FNU76_00240"/>
<dbReference type="PANTHER" id="PTHR34606">
    <property type="entry name" value="BON DOMAIN-CONTAINING PROTEIN"/>
    <property type="match status" value="1"/>
</dbReference>
<protein>
    <submittedName>
        <fullName evidence="3">BON domain-containing protein</fullName>
    </submittedName>
</protein>
<keyword evidence="1" id="KW-0732">Signal</keyword>
<feature type="domain" description="BON" evidence="2">
    <location>
        <begin position="52"/>
        <end position="119"/>
    </location>
</feature>
<dbReference type="AlphaFoldDB" id="A0A516S9S5"/>
<dbReference type="PANTHER" id="PTHR34606:SF4">
    <property type="entry name" value="OUTER MEMBRANE LIPOPROTEIN DOLP"/>
    <property type="match status" value="1"/>
</dbReference>
<organism evidence="3 4">
    <name type="scientific">Chitinimonas arctica</name>
    <dbReference type="NCBI Taxonomy" id="2594795"/>
    <lineage>
        <taxon>Bacteria</taxon>
        <taxon>Pseudomonadati</taxon>
        <taxon>Pseudomonadota</taxon>
        <taxon>Betaproteobacteria</taxon>
        <taxon>Neisseriales</taxon>
        <taxon>Chitinibacteraceae</taxon>
        <taxon>Chitinimonas</taxon>
    </lineage>
</organism>
<dbReference type="EMBL" id="CP041730">
    <property type="protein sequence ID" value="QDQ24896.1"/>
    <property type="molecule type" value="Genomic_DNA"/>
</dbReference>
<reference evidence="4" key="1">
    <citation type="submission" date="2019-07" db="EMBL/GenBank/DDBJ databases">
        <title>Chitinimonas sp. nov., isolated from Ny-Alesund, arctica soil.</title>
        <authorList>
            <person name="Xu Q."/>
            <person name="Peng F."/>
        </authorList>
    </citation>
    <scope>NUCLEOTIDE SEQUENCE [LARGE SCALE GENOMIC DNA]</scope>
    <source>
        <strain evidence="4">R3-44</strain>
    </source>
</reference>
<dbReference type="OrthoDB" id="5294487at2"/>
<evidence type="ECO:0000313" key="4">
    <source>
        <dbReference type="Proteomes" id="UP000317550"/>
    </source>
</evidence>
<gene>
    <name evidence="3" type="ORF">FNU76_00240</name>
</gene>
<evidence type="ECO:0000259" key="2">
    <source>
        <dbReference type="PROSITE" id="PS50914"/>
    </source>
</evidence>
<feature type="chain" id="PRO_5027847975" evidence="1">
    <location>
        <begin position="26"/>
        <end position="195"/>
    </location>
</feature>
<dbReference type="Proteomes" id="UP000317550">
    <property type="component" value="Chromosome"/>
</dbReference>
<name>A0A516S9S5_9NEIS</name>